<dbReference type="SMART" id="SM00943">
    <property type="entry name" value="Prim-Pol"/>
    <property type="match status" value="1"/>
</dbReference>
<evidence type="ECO:0000313" key="3">
    <source>
        <dbReference type="EMBL" id="MBB5808942.1"/>
    </source>
</evidence>
<reference evidence="3 4" key="1">
    <citation type="submission" date="2020-08" db="EMBL/GenBank/DDBJ databases">
        <title>Sequencing the genomes of 1000 actinobacteria strains.</title>
        <authorList>
            <person name="Klenk H.-P."/>
        </authorList>
    </citation>
    <scope>NUCLEOTIDE SEQUENCE [LARGE SCALE GENOMIC DNA]</scope>
    <source>
        <strain evidence="3 4">DSM 45486</strain>
    </source>
</reference>
<dbReference type="InterPro" id="IPR015330">
    <property type="entry name" value="DNA_primase/pol_bifunc_N"/>
</dbReference>
<comment type="caution">
    <text evidence="3">The sequence shown here is derived from an EMBL/GenBank/DDBJ whole genome shotgun (WGS) entry which is preliminary data.</text>
</comment>
<protein>
    <recommendedName>
        <fullName evidence="2">DNA primase/polymerase bifunctional N-terminal domain-containing protein</fullName>
    </recommendedName>
</protein>
<dbReference type="Pfam" id="PF09250">
    <property type="entry name" value="Prim-Pol"/>
    <property type="match status" value="1"/>
</dbReference>
<feature type="domain" description="DNA primase/polymerase bifunctional N-terminal" evidence="2">
    <location>
        <begin position="10"/>
        <end position="205"/>
    </location>
</feature>
<name>A0A7W9HUW1_9PSEU</name>
<keyword evidence="4" id="KW-1185">Reference proteome</keyword>
<organism evidence="3 4">
    <name type="scientific">Saccharothrix ecbatanensis</name>
    <dbReference type="NCBI Taxonomy" id="1105145"/>
    <lineage>
        <taxon>Bacteria</taxon>
        <taxon>Bacillati</taxon>
        <taxon>Actinomycetota</taxon>
        <taxon>Actinomycetes</taxon>
        <taxon>Pseudonocardiales</taxon>
        <taxon>Pseudonocardiaceae</taxon>
        <taxon>Saccharothrix</taxon>
    </lineage>
</organism>
<gene>
    <name evidence="3" type="ORF">F4560_008710</name>
</gene>
<evidence type="ECO:0000259" key="2">
    <source>
        <dbReference type="SMART" id="SM00943"/>
    </source>
</evidence>
<dbReference type="AlphaFoldDB" id="A0A7W9HUW1"/>
<evidence type="ECO:0000313" key="4">
    <source>
        <dbReference type="Proteomes" id="UP000552097"/>
    </source>
</evidence>
<feature type="compositionally biased region" description="Basic and acidic residues" evidence="1">
    <location>
        <begin position="305"/>
        <end position="314"/>
    </location>
</feature>
<dbReference type="EMBL" id="JACHMO010000001">
    <property type="protein sequence ID" value="MBB5808942.1"/>
    <property type="molecule type" value="Genomic_DNA"/>
</dbReference>
<sequence>MNATDMLAVALDAVARGWHVFPLRPNSKKPPALHGEKDCPRSGICATTHQGWEQRAMNDPDQVRWFWTSRRYAGCNVGVATGPSGLLVVDLDSVDSPADVPTDGWKRVGVRDGHDVFAVICEEAGQPVPWETLTVDTPSGGRHLYFRAPRDVQLRNTQGATGNGLGWKVDTRGWGGYVVAPGSTTPTGRYELVEDLPVADLPTWLVHRLSPKPVTATTAAPQIASQRLPAYVDAAVRGECHYVAQAAPHEHNAVLYAASGQLGQLVGGGMLPAFQAEQALYAAATHMINGSCGCTEREIRRVIEKGLRAGEQRPRTAPPNKTRRGAA</sequence>
<proteinExistence type="predicted"/>
<dbReference type="Proteomes" id="UP000552097">
    <property type="component" value="Unassembled WGS sequence"/>
</dbReference>
<dbReference type="SUPFAM" id="SSF56747">
    <property type="entry name" value="Prim-pol domain"/>
    <property type="match status" value="1"/>
</dbReference>
<evidence type="ECO:0000256" key="1">
    <source>
        <dbReference type="SAM" id="MobiDB-lite"/>
    </source>
</evidence>
<accession>A0A7W9HUW1</accession>
<dbReference type="CDD" id="cd04859">
    <property type="entry name" value="Prim_Pol"/>
    <property type="match status" value="1"/>
</dbReference>
<feature type="region of interest" description="Disordered" evidence="1">
    <location>
        <begin position="305"/>
        <end position="327"/>
    </location>
</feature>
<dbReference type="RefSeq" id="WP_184928770.1">
    <property type="nucleotide sequence ID" value="NZ_JACHMO010000001.1"/>
</dbReference>